<organism evidence="2">
    <name type="scientific">marine metagenome</name>
    <dbReference type="NCBI Taxonomy" id="408172"/>
    <lineage>
        <taxon>unclassified sequences</taxon>
        <taxon>metagenomes</taxon>
        <taxon>ecological metagenomes</taxon>
    </lineage>
</organism>
<proteinExistence type="predicted"/>
<feature type="compositionally biased region" description="Polar residues" evidence="1">
    <location>
        <begin position="41"/>
        <end position="50"/>
    </location>
</feature>
<dbReference type="AlphaFoldDB" id="A0A381N7Y8"/>
<accession>A0A381N7Y8</accession>
<gene>
    <name evidence="2" type="ORF">METZ01_LOCUS3479</name>
</gene>
<feature type="compositionally biased region" description="Basic and acidic residues" evidence="1">
    <location>
        <begin position="20"/>
        <end position="40"/>
    </location>
</feature>
<feature type="region of interest" description="Disordered" evidence="1">
    <location>
        <begin position="15"/>
        <end position="50"/>
    </location>
</feature>
<dbReference type="EMBL" id="UINC01000179">
    <property type="protein sequence ID" value="SUZ50625.1"/>
    <property type="molecule type" value="Genomic_DNA"/>
</dbReference>
<protein>
    <submittedName>
        <fullName evidence="2">Uncharacterized protein</fullName>
    </submittedName>
</protein>
<evidence type="ECO:0000313" key="2">
    <source>
        <dbReference type="EMBL" id="SUZ50625.1"/>
    </source>
</evidence>
<name>A0A381N7Y8_9ZZZZ</name>
<sequence length="50" mass="5690">MQSKLNLISLLLRYYSNETGPRDPDSEENGQKKKGEKISESRSTAQEGYL</sequence>
<reference evidence="2" key="1">
    <citation type="submission" date="2018-05" db="EMBL/GenBank/DDBJ databases">
        <authorList>
            <person name="Lanie J.A."/>
            <person name="Ng W.-L."/>
            <person name="Kazmierczak K.M."/>
            <person name="Andrzejewski T.M."/>
            <person name="Davidsen T.M."/>
            <person name="Wayne K.J."/>
            <person name="Tettelin H."/>
            <person name="Glass J.I."/>
            <person name="Rusch D."/>
            <person name="Podicherti R."/>
            <person name="Tsui H.-C.T."/>
            <person name="Winkler M.E."/>
        </authorList>
    </citation>
    <scope>NUCLEOTIDE SEQUENCE</scope>
</reference>
<evidence type="ECO:0000256" key="1">
    <source>
        <dbReference type="SAM" id="MobiDB-lite"/>
    </source>
</evidence>